<sequence>MEPDRRNGFRRDPDRQDYHRRPIERRPSKKSSSKDRHGVVYPESFRDATIRTVTPDSMSDNANNSPMSDAEYMSATTTSPHATLRAKHRERRQESAPYFSAGDDEDLGLGPKSLRARSRTTLDDQRSEISQSLLSRTRTRLGSINVASQSSKGSEDSVSSIGYPSIIQSPTQRQRLSKAPSGGASLVASSSRLSSYGSPLSNSDSSKILQLMKTTCGRMHGILSFRASGSTSWTSGYCAINVASGSLIYQAKGEPAAAKTLIPDLRGCRVRTLYDTEIQGSYLSVSAHSSTVGIHLRPHVIETFDSWLAALLCWQPIRPKGVQNKMTKPQSVAIGNHRFPERRRNSESTIQKEAAIIKVGQMLLWDRQTASGLLPPPTPKRISTFKQQRALSPSWRKVSCSLQENGHMKIFTETDVTLIAFVQLSQLSRCAIQQLEPSVLHDEFCIAIYPQYSVHAGGDQLTRPIYLSLESRILFEVWFVLLRAFTIPELYGPEQPPPNDDPARNHSLAVSNATSTADMFRIERLLSIRIIEAKMFTSVKDSVEVTKTKKPVKPHLSQMKIRASGDYYAEVLLDGEVRAKTAAKHDTSTPFWREDFTFHDLPPVLSNASIMVKTLNSTQKDWTLISRAPYSFEDVSSDPLSIVGDVEITSQDATYGRIDLRLEDLERGSGPEKWWPILDDHDQPVGEMLMRVQLDETVVLISKEYEAMSELLHSFSNGLTVNLAHLVPPELRQLSETFLDIFQVSGQAGEWIMALVEDEIDGIHKDSTASRLRYTSRSRIHSNDSYESTQEREALVRDLGRSATVEANLLFRGNSLLTKSLDMHMRRLGKEYLEETIGAGLRDIDESDPDCEIDPNKVSRHEDLERNWRNLILLTSSMWKSIANSASRCPAELRHIFRHIRACAEDRYGDFLRSVAYSSVSGFLFLRFFCPAILNPKLFGLLKEHPRQRAQRTLTLIAKALQGLANLATFGNKEPWMEPMNKFLLSHRSEFKDFVDSICSIPAERGAQIVNPSYATPIQILNRLPPTSREGFPSLPFLIDNAKSFAFLVRLWLESAPPNLMVMSDIDETVLQFHKLCLQIQQRTKDCLNKAEQAERPNGNLEVKWEELVEQFEKSSTFYEESSSKANTPSVETAMSNVAAMSGNNRNSIGYFSRPPFQHRSTDMSNASEDAEDDTRSHAISTNWDPGRPKFTVPKYSEARESADSSHNSSTYSLEYPEQPKIRQSSVSKESSSKYRLFDLVGNSRRKAREKESQQFLPSDLGPRDEYI</sequence>
<feature type="compositionally biased region" description="Polar residues" evidence="2">
    <location>
        <begin position="51"/>
        <end position="67"/>
    </location>
</feature>
<organism evidence="5 6">
    <name type="scientific">Coccidioides posadasii (strain C735)</name>
    <name type="common">Valley fever fungus</name>
    <dbReference type="NCBI Taxonomy" id="222929"/>
    <lineage>
        <taxon>Eukaryota</taxon>
        <taxon>Fungi</taxon>
        <taxon>Dikarya</taxon>
        <taxon>Ascomycota</taxon>
        <taxon>Pezizomycotina</taxon>
        <taxon>Eurotiomycetes</taxon>
        <taxon>Eurotiomycetidae</taxon>
        <taxon>Onygenales</taxon>
        <taxon>Onygenaceae</taxon>
        <taxon>Coccidioides</taxon>
    </lineage>
</organism>
<dbReference type="OrthoDB" id="775356at2759"/>
<dbReference type="HOGENOM" id="CLU_003244_0_1_1"/>
<dbReference type="InterPro" id="IPR001936">
    <property type="entry name" value="RasGAP_dom"/>
</dbReference>
<dbReference type="GO" id="GO:0007165">
    <property type="term" value="P:signal transduction"/>
    <property type="evidence" value="ECO:0007669"/>
    <property type="project" value="UniProtKB-ARBA"/>
</dbReference>
<dbReference type="SMART" id="SM00323">
    <property type="entry name" value="RasGAP"/>
    <property type="match status" value="1"/>
</dbReference>
<evidence type="ECO:0000313" key="5">
    <source>
        <dbReference type="EMBL" id="EER23358.1"/>
    </source>
</evidence>
<dbReference type="SUPFAM" id="SSF48350">
    <property type="entry name" value="GTPase activation domain, GAP"/>
    <property type="match status" value="1"/>
</dbReference>
<dbReference type="Pfam" id="PF00168">
    <property type="entry name" value="C2"/>
    <property type="match status" value="1"/>
</dbReference>
<dbReference type="CDD" id="cd05137">
    <property type="entry name" value="RasGAP_CLA2_BUD2"/>
    <property type="match status" value="1"/>
</dbReference>
<evidence type="ECO:0000256" key="2">
    <source>
        <dbReference type="SAM" id="MobiDB-lite"/>
    </source>
</evidence>
<dbReference type="InterPro" id="IPR039360">
    <property type="entry name" value="Ras_GTPase"/>
</dbReference>
<dbReference type="PROSITE" id="PS50004">
    <property type="entry name" value="C2"/>
    <property type="match status" value="1"/>
</dbReference>
<evidence type="ECO:0000313" key="6">
    <source>
        <dbReference type="Proteomes" id="UP000009084"/>
    </source>
</evidence>
<dbReference type="PROSITE" id="PS50018">
    <property type="entry name" value="RAS_GTPASE_ACTIV_2"/>
    <property type="match status" value="1"/>
</dbReference>
<dbReference type="InterPro" id="IPR000008">
    <property type="entry name" value="C2_dom"/>
</dbReference>
<feature type="compositionally biased region" description="Basic and acidic residues" evidence="2">
    <location>
        <begin position="1"/>
        <end position="49"/>
    </location>
</feature>
<dbReference type="InterPro" id="IPR035892">
    <property type="entry name" value="C2_domain_sf"/>
</dbReference>
<dbReference type="VEuPathDB" id="FungiDB:CPC735_047280"/>
<feature type="domain" description="C2" evidence="3">
    <location>
        <begin position="507"/>
        <end position="675"/>
    </location>
</feature>
<gene>
    <name evidence="5" type="ORF">CPC735_047280</name>
</gene>
<feature type="compositionally biased region" description="Polar residues" evidence="2">
    <location>
        <begin position="128"/>
        <end position="174"/>
    </location>
</feature>
<dbReference type="InterPro" id="IPR023152">
    <property type="entry name" value="RasGAP_CS"/>
</dbReference>
<accession>C5PFQ5</accession>
<evidence type="ECO:0000259" key="4">
    <source>
        <dbReference type="PROSITE" id="PS50018"/>
    </source>
</evidence>
<feature type="domain" description="Ras-GAP" evidence="4">
    <location>
        <begin position="730"/>
        <end position="966"/>
    </location>
</feature>
<feature type="region of interest" description="Disordered" evidence="2">
    <location>
        <begin position="1"/>
        <end position="183"/>
    </location>
</feature>
<dbReference type="GO" id="GO:0005096">
    <property type="term" value="F:GTPase activator activity"/>
    <property type="evidence" value="ECO:0007669"/>
    <property type="project" value="UniProtKB-KW"/>
</dbReference>
<feature type="region of interest" description="Disordered" evidence="2">
    <location>
        <begin position="1147"/>
        <end position="1268"/>
    </location>
</feature>
<dbReference type="AlphaFoldDB" id="C5PFQ5"/>
<dbReference type="Pfam" id="PF00616">
    <property type="entry name" value="RasGAP"/>
    <property type="match status" value="2"/>
</dbReference>
<name>C5PFQ5_COCP7</name>
<dbReference type="PANTHER" id="PTHR10194">
    <property type="entry name" value="RAS GTPASE-ACTIVATING PROTEINS"/>
    <property type="match status" value="1"/>
</dbReference>
<dbReference type="PANTHER" id="PTHR10194:SF60">
    <property type="entry name" value="RAS GTPASE-ACTIVATING PROTEIN RASKOL"/>
    <property type="match status" value="1"/>
</dbReference>
<dbReference type="KEGG" id="cpw:9690973"/>
<comment type="caution">
    <text evidence="5">The sequence shown here is derived from an EMBL/GenBank/DDBJ whole genome shotgun (WGS) entry which is preliminary data.</text>
</comment>
<proteinExistence type="predicted"/>
<dbReference type="InterPro" id="IPR008936">
    <property type="entry name" value="Rho_GTPase_activation_prot"/>
</dbReference>
<dbReference type="EMBL" id="ACFW01000049">
    <property type="protein sequence ID" value="EER23358.1"/>
    <property type="molecule type" value="Genomic_DNA"/>
</dbReference>
<dbReference type="CDD" id="cd00030">
    <property type="entry name" value="C2"/>
    <property type="match status" value="1"/>
</dbReference>
<dbReference type="PROSITE" id="PS00509">
    <property type="entry name" value="RAS_GTPASE_ACTIV_1"/>
    <property type="match status" value="1"/>
</dbReference>
<evidence type="ECO:0000259" key="3">
    <source>
        <dbReference type="PROSITE" id="PS50004"/>
    </source>
</evidence>
<reference evidence="5 6" key="1">
    <citation type="journal article" date="2009" name="Genome Res.">
        <title>Comparative genomic analyses of the human fungal pathogens Coccidioides and their relatives.</title>
        <authorList>
            <person name="Sharpton T.J."/>
            <person name="Stajich J.E."/>
            <person name="Rounsley S.D."/>
            <person name="Gardner M.J."/>
            <person name="Wortman J.R."/>
            <person name="Jordar V.S."/>
            <person name="Maiti R."/>
            <person name="Kodira C.D."/>
            <person name="Neafsey D.E."/>
            <person name="Zeng Q."/>
            <person name="Hung C.-Y."/>
            <person name="McMahan C."/>
            <person name="Muszewska A."/>
            <person name="Grynberg M."/>
            <person name="Mandel M.A."/>
            <person name="Kellner E.M."/>
            <person name="Barker B.M."/>
            <person name="Galgiani J.N."/>
            <person name="Orbach M.J."/>
            <person name="Kirkland T.N."/>
            <person name="Cole G.T."/>
            <person name="Henn M.R."/>
            <person name="Birren B.W."/>
            <person name="Taylor J.W."/>
        </authorList>
    </citation>
    <scope>NUCLEOTIDE SEQUENCE [LARGE SCALE GENOMIC DNA]</scope>
    <source>
        <strain evidence="6">C735</strain>
    </source>
</reference>
<dbReference type="Proteomes" id="UP000009084">
    <property type="component" value="Unassembled WGS sequence"/>
</dbReference>
<evidence type="ECO:0000256" key="1">
    <source>
        <dbReference type="ARBA" id="ARBA00022468"/>
    </source>
</evidence>
<dbReference type="Gene3D" id="1.10.506.10">
    <property type="entry name" value="GTPase Activation - p120gap, domain 1"/>
    <property type="match status" value="1"/>
</dbReference>
<dbReference type="SUPFAM" id="SSF49562">
    <property type="entry name" value="C2 domain (Calcium/lipid-binding domain, CaLB)"/>
    <property type="match status" value="1"/>
</dbReference>
<dbReference type="Gene3D" id="2.60.40.150">
    <property type="entry name" value="C2 domain"/>
    <property type="match status" value="1"/>
</dbReference>
<protein>
    <submittedName>
        <fullName evidence="5">GTPase-activator protein for Ras-like GTPase containing protein</fullName>
    </submittedName>
</protein>
<keyword evidence="1" id="KW-0343">GTPase activation</keyword>